<accession>A0AAN8YJL3</accession>
<evidence type="ECO:0000256" key="1">
    <source>
        <dbReference type="SAM" id="MobiDB-lite"/>
    </source>
</evidence>
<sequence length="43" mass="4815">MSQNSCTLKAQSKKDQMPQSCSTLKTRSMQKSQQHVPPSFSTL</sequence>
<protein>
    <submittedName>
        <fullName evidence="2">Uncharacterized protein</fullName>
    </submittedName>
</protein>
<organism evidence="2 3">
    <name type="scientific">Solanum bulbocastanum</name>
    <name type="common">Wild potato</name>
    <dbReference type="NCBI Taxonomy" id="147425"/>
    <lineage>
        <taxon>Eukaryota</taxon>
        <taxon>Viridiplantae</taxon>
        <taxon>Streptophyta</taxon>
        <taxon>Embryophyta</taxon>
        <taxon>Tracheophyta</taxon>
        <taxon>Spermatophyta</taxon>
        <taxon>Magnoliopsida</taxon>
        <taxon>eudicotyledons</taxon>
        <taxon>Gunneridae</taxon>
        <taxon>Pentapetalae</taxon>
        <taxon>asterids</taxon>
        <taxon>lamiids</taxon>
        <taxon>Solanales</taxon>
        <taxon>Solanaceae</taxon>
        <taxon>Solanoideae</taxon>
        <taxon>Solaneae</taxon>
        <taxon>Solanum</taxon>
    </lineage>
</organism>
<proteinExistence type="predicted"/>
<name>A0AAN8YJL3_SOLBU</name>
<comment type="caution">
    <text evidence="2">The sequence shown here is derived from an EMBL/GenBank/DDBJ whole genome shotgun (WGS) entry which is preliminary data.</text>
</comment>
<feature type="compositionally biased region" description="Polar residues" evidence="1">
    <location>
        <begin position="17"/>
        <end position="43"/>
    </location>
</feature>
<evidence type="ECO:0000313" key="3">
    <source>
        <dbReference type="Proteomes" id="UP001371456"/>
    </source>
</evidence>
<dbReference type="EMBL" id="JBANQN010000002">
    <property type="protein sequence ID" value="KAK6796149.1"/>
    <property type="molecule type" value="Genomic_DNA"/>
</dbReference>
<feature type="region of interest" description="Disordered" evidence="1">
    <location>
        <begin position="1"/>
        <end position="43"/>
    </location>
</feature>
<dbReference type="Proteomes" id="UP001371456">
    <property type="component" value="Unassembled WGS sequence"/>
</dbReference>
<feature type="compositionally biased region" description="Polar residues" evidence="1">
    <location>
        <begin position="1"/>
        <end position="10"/>
    </location>
</feature>
<reference evidence="2 3" key="1">
    <citation type="submission" date="2024-02" db="EMBL/GenBank/DDBJ databases">
        <title>de novo genome assembly of Solanum bulbocastanum strain 11H21.</title>
        <authorList>
            <person name="Hosaka A.J."/>
        </authorList>
    </citation>
    <scope>NUCLEOTIDE SEQUENCE [LARGE SCALE GENOMIC DNA]</scope>
    <source>
        <tissue evidence="2">Young leaves</tissue>
    </source>
</reference>
<evidence type="ECO:0000313" key="2">
    <source>
        <dbReference type="EMBL" id="KAK6796149.1"/>
    </source>
</evidence>
<gene>
    <name evidence="2" type="ORF">RDI58_003850</name>
</gene>
<dbReference type="AlphaFoldDB" id="A0AAN8YJL3"/>
<keyword evidence="3" id="KW-1185">Reference proteome</keyword>